<reference evidence="8" key="1">
    <citation type="journal article" date="2019" name="Int. J. Syst. Evol. Microbiol.">
        <title>The Global Catalogue of Microorganisms (GCM) 10K type strain sequencing project: providing services to taxonomists for standard genome sequencing and annotation.</title>
        <authorList>
            <consortium name="The Broad Institute Genomics Platform"/>
            <consortium name="The Broad Institute Genome Sequencing Center for Infectious Disease"/>
            <person name="Wu L."/>
            <person name="Ma J."/>
        </authorList>
    </citation>
    <scope>NUCLEOTIDE SEQUENCE [LARGE SCALE GENOMIC DNA]</scope>
    <source>
        <strain evidence="8">NBRC 108730</strain>
    </source>
</reference>
<dbReference type="Gene3D" id="3.40.1170.60">
    <property type="match status" value="1"/>
</dbReference>
<dbReference type="InterPro" id="IPR022880">
    <property type="entry name" value="DNApol_IV"/>
</dbReference>
<comment type="function">
    <text evidence="2">Poorly processive, error-prone DNA polymerase involved in untargeted mutagenesis. Copies undamaged DNA at stalled replication forks, which arise in vivo from mismatched or misaligned primer ends. These misaligned primers can be extended by PolIV. Exhibits no 3'-5' exonuclease (proofreading) activity. May be involved in translesional synthesis, in conjunction with the beta clamp from PolIII.</text>
</comment>
<dbReference type="PANTHER" id="PTHR11076">
    <property type="entry name" value="DNA REPAIR POLYMERASE UMUC / TRANSFERASE FAMILY MEMBER"/>
    <property type="match status" value="1"/>
</dbReference>
<feature type="compositionally biased region" description="Basic residues" evidence="4">
    <location>
        <begin position="131"/>
        <end position="144"/>
    </location>
</feature>
<accession>A0ABQ6JB82</accession>
<evidence type="ECO:0000313" key="8">
    <source>
        <dbReference type="Proteomes" id="UP001157017"/>
    </source>
</evidence>
<feature type="region of interest" description="Disordered" evidence="4">
    <location>
        <begin position="325"/>
        <end position="470"/>
    </location>
</feature>
<dbReference type="InterPro" id="IPR043128">
    <property type="entry name" value="Rev_trsase/Diguanyl_cyclase"/>
</dbReference>
<dbReference type="SUPFAM" id="SSF100879">
    <property type="entry name" value="Lesion bypass DNA polymerase (Y-family), little finger domain"/>
    <property type="match status" value="1"/>
</dbReference>
<evidence type="ECO:0000256" key="3">
    <source>
        <dbReference type="ARBA" id="ARBA00049244"/>
    </source>
</evidence>
<feature type="transmembrane region" description="Helical" evidence="5">
    <location>
        <begin position="569"/>
        <end position="588"/>
    </location>
</feature>
<name>A0ABQ6JB82_9ACTN</name>
<feature type="compositionally biased region" description="Basic and acidic residues" evidence="4">
    <location>
        <begin position="430"/>
        <end position="445"/>
    </location>
</feature>
<evidence type="ECO:0000256" key="2">
    <source>
        <dbReference type="ARBA" id="ARBA00025589"/>
    </source>
</evidence>
<proteinExistence type="inferred from homology"/>
<feature type="compositionally biased region" description="Low complexity" evidence="4">
    <location>
        <begin position="407"/>
        <end position="428"/>
    </location>
</feature>
<dbReference type="InterPro" id="IPR017961">
    <property type="entry name" value="DNA_pol_Y-fam_little_finger"/>
</dbReference>
<feature type="compositionally biased region" description="Basic residues" evidence="4">
    <location>
        <begin position="171"/>
        <end position="193"/>
    </location>
</feature>
<keyword evidence="8" id="KW-1185">Reference proteome</keyword>
<keyword evidence="5" id="KW-0472">Membrane</keyword>
<dbReference type="PANTHER" id="PTHR11076:SF33">
    <property type="entry name" value="DNA POLYMERASE KAPPA"/>
    <property type="match status" value="1"/>
</dbReference>
<organism evidence="7 8">
    <name type="scientific">Angustibacter aerolatus</name>
    <dbReference type="NCBI Taxonomy" id="1162965"/>
    <lineage>
        <taxon>Bacteria</taxon>
        <taxon>Bacillati</taxon>
        <taxon>Actinomycetota</taxon>
        <taxon>Actinomycetes</taxon>
        <taxon>Kineosporiales</taxon>
        <taxon>Kineosporiaceae</taxon>
    </lineage>
</organism>
<dbReference type="InterPro" id="IPR001126">
    <property type="entry name" value="UmuC"/>
</dbReference>
<evidence type="ECO:0000256" key="4">
    <source>
        <dbReference type="SAM" id="MobiDB-lite"/>
    </source>
</evidence>
<evidence type="ECO:0000256" key="5">
    <source>
        <dbReference type="SAM" id="Phobius"/>
    </source>
</evidence>
<feature type="transmembrane region" description="Helical" evidence="5">
    <location>
        <begin position="547"/>
        <end position="563"/>
    </location>
</feature>
<evidence type="ECO:0000256" key="1">
    <source>
        <dbReference type="ARBA" id="ARBA00010945"/>
    </source>
</evidence>
<dbReference type="Gene3D" id="3.30.70.270">
    <property type="match status" value="1"/>
</dbReference>
<dbReference type="PROSITE" id="PS50173">
    <property type="entry name" value="UMUC"/>
    <property type="match status" value="1"/>
</dbReference>
<keyword evidence="5" id="KW-1133">Transmembrane helix</keyword>
<dbReference type="InterPro" id="IPR043502">
    <property type="entry name" value="DNA/RNA_pol_sf"/>
</dbReference>
<evidence type="ECO:0000313" key="7">
    <source>
        <dbReference type="EMBL" id="GMA85436.1"/>
    </source>
</evidence>
<dbReference type="EMBL" id="BSUZ01000001">
    <property type="protein sequence ID" value="GMA85436.1"/>
    <property type="molecule type" value="Genomic_DNA"/>
</dbReference>
<protein>
    <recommendedName>
        <fullName evidence="6">UmuC domain-containing protein</fullName>
    </recommendedName>
</protein>
<comment type="caution">
    <text evidence="7">The sequence shown here is derived from an EMBL/GenBank/DDBJ whole genome shotgun (WGS) entry which is preliminary data.</text>
</comment>
<dbReference type="Gene3D" id="3.30.1490.100">
    <property type="entry name" value="DNA polymerase, Y-family, little finger domain"/>
    <property type="match status" value="1"/>
</dbReference>
<feature type="domain" description="UmuC" evidence="6">
    <location>
        <begin position="1"/>
        <end position="124"/>
    </location>
</feature>
<comment type="catalytic activity">
    <reaction evidence="3">
        <text>DNA(n) + a 2'-deoxyribonucleoside 5'-triphosphate = DNA(n+1) + diphosphate</text>
        <dbReference type="Rhea" id="RHEA:22508"/>
        <dbReference type="Rhea" id="RHEA-COMP:17339"/>
        <dbReference type="Rhea" id="RHEA-COMP:17340"/>
        <dbReference type="ChEBI" id="CHEBI:33019"/>
        <dbReference type="ChEBI" id="CHEBI:61560"/>
        <dbReference type="ChEBI" id="CHEBI:173112"/>
        <dbReference type="EC" id="2.7.7.7"/>
    </reaction>
</comment>
<feature type="compositionally biased region" description="Polar residues" evidence="4">
    <location>
        <begin position="325"/>
        <end position="341"/>
    </location>
</feature>
<feature type="region of interest" description="Disordered" evidence="4">
    <location>
        <begin position="126"/>
        <end position="216"/>
    </location>
</feature>
<evidence type="ECO:0000259" key="6">
    <source>
        <dbReference type="PROSITE" id="PS50173"/>
    </source>
</evidence>
<dbReference type="Pfam" id="PF11239">
    <property type="entry name" value="DUF3040"/>
    <property type="match status" value="1"/>
</dbReference>
<feature type="compositionally biased region" description="Low complexity" evidence="4">
    <location>
        <begin position="353"/>
        <end position="367"/>
    </location>
</feature>
<dbReference type="Pfam" id="PF11799">
    <property type="entry name" value="IMS_C"/>
    <property type="match status" value="1"/>
</dbReference>
<dbReference type="SUPFAM" id="SSF56672">
    <property type="entry name" value="DNA/RNA polymerases"/>
    <property type="match status" value="1"/>
</dbReference>
<dbReference type="InterPro" id="IPR050116">
    <property type="entry name" value="DNA_polymerase-Y"/>
</dbReference>
<feature type="region of interest" description="Disordered" evidence="4">
    <location>
        <begin position="592"/>
        <end position="640"/>
    </location>
</feature>
<sequence length="640" mass="68843">MGTPVIVGGAGSRGVVLSATYEARAFGVHAAMPMARARRLCPLATIIEPDHARYAEVSRGVMAVFRDVTPAVEPLSLDEAFLDVAGAVRRLGSPLQIAERVRERVQDEQGVACSVGVAATKFLAGGVRPGQARRRPRRAARRRPGGAAPAAGGRAVGRGGEDRGDAAPLRAAHRRRHRAHPARHPGARARRGDRRAPVRVSWGRDPRPVVPQQSERSIGAEETFTHDVDDPEVVHRELLRLAERTAARMRSAGQVGRTVSIKVRFADFTTITRARTLREATDVGRDVYATARDLFDALGLHRARLRLVGVRVEGLLPVEQHQRRCCSTRSRSVGATPSRPSTEPAHVSAQGRCAPPASCPASATPCADVPRDRRPTRRRAPTAAPPPQGRPIGRFHGAAVPDAAVETPRTAGCPTAATRPATRAPRCARPSRDRGGDAGVDRADRCAGAAARRRRQHVTDQSQQIASPAFTPGVRDLSLRSKGCSTATPVAVGSRPFPRTQREVAVPLSEHEQHLLEQMESAMYAEDPKFASAMRGRTTRSRHRRRLLLGGVALLVGLVLVVVGVTGPVALAVVGFVIMLVGAGFALAPERRGPIGAVGPTGQPLPRRRAPRSERAGRSSGFMDRLEQRWDRRRDGGQWG</sequence>
<feature type="compositionally biased region" description="Basic and acidic residues" evidence="4">
    <location>
        <begin position="624"/>
        <end position="640"/>
    </location>
</feature>
<keyword evidence="5" id="KW-0812">Transmembrane</keyword>
<dbReference type="Proteomes" id="UP001157017">
    <property type="component" value="Unassembled WGS sequence"/>
</dbReference>
<dbReference type="Pfam" id="PF00817">
    <property type="entry name" value="IMS"/>
    <property type="match status" value="1"/>
</dbReference>
<gene>
    <name evidence="7" type="ORF">GCM10025868_06860</name>
</gene>
<comment type="similarity">
    <text evidence="1">Belongs to the DNA polymerase type-Y family.</text>
</comment>
<dbReference type="InterPro" id="IPR036775">
    <property type="entry name" value="DNA_pol_Y-fam_lit_finger_sf"/>
</dbReference>
<dbReference type="CDD" id="cd03586">
    <property type="entry name" value="PolY_Pol_IV_kappa"/>
    <property type="match status" value="1"/>
</dbReference>
<dbReference type="InterPro" id="IPR021401">
    <property type="entry name" value="DUF3040"/>
</dbReference>